<gene>
    <name evidence="1" type="ORF">HMPREF9710_00371</name>
</gene>
<keyword evidence="2" id="KW-1185">Reference proteome</keyword>
<evidence type="ECO:0000313" key="2">
    <source>
        <dbReference type="Proteomes" id="UP000009874"/>
    </source>
</evidence>
<reference evidence="1 2" key="1">
    <citation type="submission" date="2012-09" db="EMBL/GenBank/DDBJ databases">
        <title>The Genome Sequence of Massilia timonae CCUG 45783.</title>
        <authorList>
            <consortium name="The Broad Institute Genome Sequencing Platform"/>
            <person name="Earl A."/>
            <person name="Ward D."/>
            <person name="Feldgarden M."/>
            <person name="Gevers D."/>
            <person name="Huys G."/>
            <person name="Walker B."/>
            <person name="Young S.K."/>
            <person name="Zeng Q."/>
            <person name="Gargeya S."/>
            <person name="Fitzgerald M."/>
            <person name="Haas B."/>
            <person name="Abouelleil A."/>
            <person name="Alvarado L."/>
            <person name="Arachchi H.M."/>
            <person name="Berlin A.M."/>
            <person name="Chapman S.B."/>
            <person name="Goldberg J."/>
            <person name="Griggs A."/>
            <person name="Gujja S."/>
            <person name="Hansen M."/>
            <person name="Howarth C."/>
            <person name="Imamovic A."/>
            <person name="Larimer J."/>
            <person name="McCowen C."/>
            <person name="Montmayeur A."/>
            <person name="Murphy C."/>
            <person name="Neiman D."/>
            <person name="Pearson M."/>
            <person name="Priest M."/>
            <person name="Roberts A."/>
            <person name="Saif S."/>
            <person name="Shea T."/>
            <person name="Sisk P."/>
            <person name="Sykes S."/>
            <person name="Wortman J."/>
            <person name="Nusbaum C."/>
            <person name="Birren B."/>
        </authorList>
    </citation>
    <scope>NUCLEOTIDE SEQUENCE [LARGE SCALE GENOMIC DNA]</scope>
    <source>
        <strain evidence="1 2">CCUG 45783</strain>
    </source>
</reference>
<dbReference type="InterPro" id="IPR019238">
    <property type="entry name" value="AbiEi_2"/>
</dbReference>
<dbReference type="eggNOG" id="COG4861">
    <property type="taxonomic scope" value="Bacteria"/>
</dbReference>
<dbReference type="InterPro" id="IPR036390">
    <property type="entry name" value="WH_DNA-bd_sf"/>
</dbReference>
<dbReference type="PATRIC" id="fig|883126.3.peg.371"/>
<evidence type="ECO:0000313" key="1">
    <source>
        <dbReference type="EMBL" id="EKU84212.1"/>
    </source>
</evidence>
<proteinExistence type="predicted"/>
<name>K9DZZ6_9BURK</name>
<sequence length="359" mass="40333">MNDRAITYNPAEAQEGLILAAFDALKEKVDVEGHMAKLEAVPSAGYRPDATIDLVHENGSARYAVECKLLIDRKAHIDHVRRQLQTTGHPGLLIAPYITRELAEYCRVTGLQFIDTNGNAYLQAPGLFVLVTGEKKERNQLLLPAAKGLTNAAALRMGFVLLAKPDAVHLPYKELANHAGVSLGTAYNVLNDLERRGYLINKGNSERRRLLEPERLIDEWAVNYPTTLRAKLKSRRFSATEPSWWQKAELEGFDAVWGSEVAAARLTGHLKPATQTLYVCPDDMEGMIRKLSKQYRIRPDNNGDIEILEKFWRWKPTTARDTAPPLLVYSELLALLDPRTQETAGMIKERFIDTSFNQG</sequence>
<dbReference type="Proteomes" id="UP000009874">
    <property type="component" value="Unassembled WGS sequence"/>
</dbReference>
<dbReference type="HOGENOM" id="CLU_065331_0_0_4"/>
<dbReference type="SUPFAM" id="SSF46785">
    <property type="entry name" value="Winged helix' DNA-binding domain"/>
    <property type="match status" value="1"/>
</dbReference>
<protein>
    <recommendedName>
        <fullName evidence="3">HTH crp-type domain-containing protein</fullName>
    </recommendedName>
</protein>
<dbReference type="Pfam" id="PF09952">
    <property type="entry name" value="AbiEi_2"/>
    <property type="match status" value="1"/>
</dbReference>
<evidence type="ECO:0008006" key="3">
    <source>
        <dbReference type="Google" id="ProtNLM"/>
    </source>
</evidence>
<organism evidence="1 2">
    <name type="scientific">Massilia timonae CCUG 45783</name>
    <dbReference type="NCBI Taxonomy" id="883126"/>
    <lineage>
        <taxon>Bacteria</taxon>
        <taxon>Pseudomonadati</taxon>
        <taxon>Pseudomonadota</taxon>
        <taxon>Betaproteobacteria</taxon>
        <taxon>Burkholderiales</taxon>
        <taxon>Oxalobacteraceae</taxon>
        <taxon>Telluria group</taxon>
        <taxon>Massilia</taxon>
    </lineage>
</organism>
<accession>K9DZZ6</accession>
<dbReference type="OrthoDB" id="6630012at2"/>
<dbReference type="AlphaFoldDB" id="K9DZZ6"/>
<dbReference type="RefSeq" id="WP_005663349.1">
    <property type="nucleotide sequence ID" value="NZ_JH992922.1"/>
</dbReference>
<dbReference type="EMBL" id="AGZI01000007">
    <property type="protein sequence ID" value="EKU84212.1"/>
    <property type="molecule type" value="Genomic_DNA"/>
</dbReference>
<comment type="caution">
    <text evidence="1">The sequence shown here is derived from an EMBL/GenBank/DDBJ whole genome shotgun (WGS) entry which is preliminary data.</text>
</comment>